<keyword evidence="3" id="KW-1185">Reference proteome</keyword>
<sequence>MSARMANNGRAKRLKTAEGGIAAASAAEVAELRRRNAELESENERLRRGRIAELESENELLRRRGRHEGNHEVLPVVIVPATVDLSRVDTSLVTQISSFSRHISRTYQPGTH</sequence>
<accession>K0S6M6</accession>
<feature type="coiled-coil region" evidence="1">
    <location>
        <begin position="22"/>
        <end position="49"/>
    </location>
</feature>
<protein>
    <submittedName>
        <fullName evidence="2">Uncharacterized protein</fullName>
    </submittedName>
</protein>
<proteinExistence type="predicted"/>
<dbReference type="AlphaFoldDB" id="K0S6M6"/>
<gene>
    <name evidence="2" type="ORF">THAOC_25836</name>
</gene>
<evidence type="ECO:0000313" key="3">
    <source>
        <dbReference type="Proteomes" id="UP000266841"/>
    </source>
</evidence>
<evidence type="ECO:0000313" key="2">
    <source>
        <dbReference type="EMBL" id="EJK54527.1"/>
    </source>
</evidence>
<feature type="non-terminal residue" evidence="2">
    <location>
        <position position="112"/>
    </location>
</feature>
<evidence type="ECO:0000256" key="1">
    <source>
        <dbReference type="SAM" id="Coils"/>
    </source>
</evidence>
<comment type="caution">
    <text evidence="2">The sequence shown here is derived from an EMBL/GenBank/DDBJ whole genome shotgun (WGS) entry which is preliminary data.</text>
</comment>
<keyword evidence="1" id="KW-0175">Coiled coil</keyword>
<organism evidence="2 3">
    <name type="scientific">Thalassiosira oceanica</name>
    <name type="common">Marine diatom</name>
    <dbReference type="NCBI Taxonomy" id="159749"/>
    <lineage>
        <taxon>Eukaryota</taxon>
        <taxon>Sar</taxon>
        <taxon>Stramenopiles</taxon>
        <taxon>Ochrophyta</taxon>
        <taxon>Bacillariophyta</taxon>
        <taxon>Coscinodiscophyceae</taxon>
        <taxon>Thalassiosirophycidae</taxon>
        <taxon>Thalassiosirales</taxon>
        <taxon>Thalassiosiraceae</taxon>
        <taxon>Thalassiosira</taxon>
    </lineage>
</organism>
<dbReference type="EMBL" id="AGNL01035695">
    <property type="protein sequence ID" value="EJK54527.1"/>
    <property type="molecule type" value="Genomic_DNA"/>
</dbReference>
<name>K0S6M6_THAOC</name>
<dbReference type="Proteomes" id="UP000266841">
    <property type="component" value="Unassembled WGS sequence"/>
</dbReference>
<reference evidence="2 3" key="1">
    <citation type="journal article" date="2012" name="Genome Biol.">
        <title>Genome and low-iron response of an oceanic diatom adapted to chronic iron limitation.</title>
        <authorList>
            <person name="Lommer M."/>
            <person name="Specht M."/>
            <person name="Roy A.S."/>
            <person name="Kraemer L."/>
            <person name="Andreson R."/>
            <person name="Gutowska M.A."/>
            <person name="Wolf J."/>
            <person name="Bergner S.V."/>
            <person name="Schilhabel M.B."/>
            <person name="Klostermeier U.C."/>
            <person name="Beiko R.G."/>
            <person name="Rosenstiel P."/>
            <person name="Hippler M."/>
            <person name="Laroche J."/>
        </authorList>
    </citation>
    <scope>NUCLEOTIDE SEQUENCE [LARGE SCALE GENOMIC DNA]</scope>
    <source>
        <strain evidence="2 3">CCMP1005</strain>
    </source>
</reference>